<dbReference type="SUPFAM" id="SSF75217">
    <property type="entry name" value="alpha/beta knot"/>
    <property type="match status" value="1"/>
</dbReference>
<keyword evidence="7 12" id="KW-0489">Methyltransferase</keyword>
<dbReference type="PANTHER" id="PTHR30027:SF3">
    <property type="entry name" value="16S RRNA (URACIL(1498)-N(3))-METHYLTRANSFERASE"/>
    <property type="match status" value="1"/>
</dbReference>
<evidence type="ECO:0000256" key="1">
    <source>
        <dbReference type="ARBA" id="ARBA00004496"/>
    </source>
</evidence>
<dbReference type="EMBL" id="CP093365">
    <property type="protein sequence ID" value="UQS83528.1"/>
    <property type="molecule type" value="Genomic_DNA"/>
</dbReference>
<evidence type="ECO:0000313" key="14">
    <source>
        <dbReference type="EMBL" id="UQS83528.1"/>
    </source>
</evidence>
<dbReference type="Pfam" id="PF04452">
    <property type="entry name" value="Methyltrans_RNA"/>
    <property type="match status" value="1"/>
</dbReference>
<dbReference type="EC" id="2.1.1.193" evidence="3 12"/>
<evidence type="ECO:0000256" key="5">
    <source>
        <dbReference type="ARBA" id="ARBA00022490"/>
    </source>
</evidence>
<evidence type="ECO:0000256" key="4">
    <source>
        <dbReference type="ARBA" id="ARBA00013673"/>
    </source>
</evidence>
<evidence type="ECO:0000256" key="10">
    <source>
        <dbReference type="ARBA" id="ARBA00025699"/>
    </source>
</evidence>
<protein>
    <recommendedName>
        <fullName evidence="4 12">Ribosomal RNA small subunit methyltransferase E</fullName>
        <ecNumber evidence="3 12">2.1.1.193</ecNumber>
    </recommendedName>
</protein>
<evidence type="ECO:0000259" key="13">
    <source>
        <dbReference type="Pfam" id="PF04452"/>
    </source>
</evidence>
<keyword evidence="15" id="KW-1185">Reference proteome</keyword>
<dbReference type="NCBIfam" id="NF008691">
    <property type="entry name" value="PRK11713.1-4"/>
    <property type="match status" value="1"/>
</dbReference>
<evidence type="ECO:0000256" key="11">
    <source>
        <dbReference type="ARBA" id="ARBA00047944"/>
    </source>
</evidence>
<dbReference type="Gene3D" id="3.40.1280.10">
    <property type="match status" value="1"/>
</dbReference>
<comment type="catalytic activity">
    <reaction evidence="11 12">
        <text>uridine(1498) in 16S rRNA + S-adenosyl-L-methionine = N(3)-methyluridine(1498) in 16S rRNA + S-adenosyl-L-homocysteine + H(+)</text>
        <dbReference type="Rhea" id="RHEA:42920"/>
        <dbReference type="Rhea" id="RHEA-COMP:10283"/>
        <dbReference type="Rhea" id="RHEA-COMP:10284"/>
        <dbReference type="ChEBI" id="CHEBI:15378"/>
        <dbReference type="ChEBI" id="CHEBI:57856"/>
        <dbReference type="ChEBI" id="CHEBI:59789"/>
        <dbReference type="ChEBI" id="CHEBI:65315"/>
        <dbReference type="ChEBI" id="CHEBI:74502"/>
        <dbReference type="EC" id="2.1.1.193"/>
    </reaction>
</comment>
<evidence type="ECO:0000256" key="3">
    <source>
        <dbReference type="ARBA" id="ARBA00012328"/>
    </source>
</evidence>
<keyword evidence="9 12" id="KW-0949">S-adenosyl-L-methionine</keyword>
<keyword evidence="5 12" id="KW-0963">Cytoplasm</keyword>
<comment type="function">
    <text evidence="10 12">Specifically methylates the N3 position of the uracil ring of uridine 1498 (m3U1498) in 16S rRNA. Acts on the fully assembled 30S ribosomal subunit.</text>
</comment>
<keyword evidence="8 12" id="KW-0808">Transferase</keyword>
<gene>
    <name evidence="14" type="ORF">MOO47_07095</name>
</gene>
<evidence type="ECO:0000256" key="8">
    <source>
        <dbReference type="ARBA" id="ARBA00022679"/>
    </source>
</evidence>
<dbReference type="GO" id="GO:0008168">
    <property type="term" value="F:methyltransferase activity"/>
    <property type="evidence" value="ECO:0007669"/>
    <property type="project" value="UniProtKB-KW"/>
</dbReference>
<dbReference type="CDD" id="cd18084">
    <property type="entry name" value="RsmE-like"/>
    <property type="match status" value="1"/>
</dbReference>
<proteinExistence type="inferred from homology"/>
<dbReference type="InterPro" id="IPR029026">
    <property type="entry name" value="tRNA_m1G_MTases_N"/>
</dbReference>
<evidence type="ECO:0000256" key="12">
    <source>
        <dbReference type="PIRNR" id="PIRNR015601"/>
    </source>
</evidence>
<dbReference type="NCBIfam" id="TIGR00046">
    <property type="entry name" value="RsmE family RNA methyltransferase"/>
    <property type="match status" value="1"/>
</dbReference>
<comment type="similarity">
    <text evidence="2 12">Belongs to the RNA methyltransferase RsmE family.</text>
</comment>
<evidence type="ECO:0000256" key="6">
    <source>
        <dbReference type="ARBA" id="ARBA00022552"/>
    </source>
</evidence>
<reference evidence="14 15" key="1">
    <citation type="journal article" date="2022" name="Int. J. Syst. Evol. Microbiol.">
        <title>Apilactobacillus apisilvae sp. nov., Nicolia spurrieriana gen. nov. sp. nov., Bombilactobacillus folatiphilus sp. nov. and Bombilactobacillus thymidiniphilus sp. nov., four new lactic acid bacterial isolates from stingless bees Tetragonula carbonaria and Austroplebeia australis.</title>
        <authorList>
            <person name="Oliphant S.A."/>
            <person name="Watson-Haigh N.S."/>
            <person name="Sumby K.M."/>
            <person name="Gardner J."/>
            <person name="Groom S."/>
            <person name="Jiranek V."/>
        </authorList>
    </citation>
    <scope>NUCLEOTIDE SEQUENCE [LARGE SCALE GENOMIC DNA]</scope>
    <source>
        <strain evidence="14 15">SG4_A1</strain>
    </source>
</reference>
<dbReference type="GO" id="GO:0032259">
    <property type="term" value="P:methylation"/>
    <property type="evidence" value="ECO:0007669"/>
    <property type="project" value="UniProtKB-KW"/>
</dbReference>
<dbReference type="InterPro" id="IPR006700">
    <property type="entry name" value="RsmE"/>
</dbReference>
<feature type="domain" description="Ribosomal RNA small subunit methyltransferase E methyltransferase" evidence="13">
    <location>
        <begin position="73"/>
        <end position="240"/>
    </location>
</feature>
<dbReference type="InterPro" id="IPR029028">
    <property type="entry name" value="Alpha/beta_knot_MTases"/>
</dbReference>
<dbReference type="InterPro" id="IPR015947">
    <property type="entry name" value="PUA-like_sf"/>
</dbReference>
<sequence>MQQLFVKQSLADQQQLTLQDETYQHLIKVLHMRVNDHFQIVDANQMTFIAQIMQINSTSFTAQLTEQVSLSTELPVKVSIACALSKKDKIEMIAQKATELGVSELIFFESRYSIMKWKKEQQVKKVARLQQIVTAAAQQSKRLYVPKVKYYNNFADLLNYEADYRLVAYEESAKNGESAQLKQVFRKIQHQQSILCLFGPEGGFHVEEIAQLVQNSYIKCALGPRILRAETAPLYFLSALSYQIELN</sequence>
<dbReference type="Proteomes" id="UP000831947">
    <property type="component" value="Chromosome"/>
</dbReference>
<organism evidence="14 15">
    <name type="scientific">Bombilactobacillus thymidiniphilus</name>
    <dbReference type="NCBI Taxonomy" id="2923363"/>
    <lineage>
        <taxon>Bacteria</taxon>
        <taxon>Bacillati</taxon>
        <taxon>Bacillota</taxon>
        <taxon>Bacilli</taxon>
        <taxon>Lactobacillales</taxon>
        <taxon>Lactobacillaceae</taxon>
        <taxon>Bombilactobacillus</taxon>
    </lineage>
</organism>
<evidence type="ECO:0000256" key="2">
    <source>
        <dbReference type="ARBA" id="ARBA00005528"/>
    </source>
</evidence>
<evidence type="ECO:0000256" key="9">
    <source>
        <dbReference type="ARBA" id="ARBA00022691"/>
    </source>
</evidence>
<dbReference type="RefSeq" id="WP_249512754.1">
    <property type="nucleotide sequence ID" value="NZ_CP093365.1"/>
</dbReference>
<accession>A0ABY4PCY2</accession>
<keyword evidence="6 12" id="KW-0698">rRNA processing</keyword>
<comment type="subcellular location">
    <subcellularLocation>
        <location evidence="1 12">Cytoplasm</location>
    </subcellularLocation>
</comment>
<dbReference type="SUPFAM" id="SSF88697">
    <property type="entry name" value="PUA domain-like"/>
    <property type="match status" value="1"/>
</dbReference>
<name>A0ABY4PCY2_9LACO</name>
<dbReference type="PANTHER" id="PTHR30027">
    <property type="entry name" value="RIBOSOMAL RNA SMALL SUBUNIT METHYLTRANSFERASE E"/>
    <property type="match status" value="1"/>
</dbReference>
<evidence type="ECO:0000256" key="7">
    <source>
        <dbReference type="ARBA" id="ARBA00022603"/>
    </source>
</evidence>
<dbReference type="InterPro" id="IPR046886">
    <property type="entry name" value="RsmE_MTase_dom"/>
</dbReference>
<dbReference type="PIRSF" id="PIRSF015601">
    <property type="entry name" value="MTase_slr0722"/>
    <property type="match status" value="1"/>
</dbReference>
<evidence type="ECO:0000313" key="15">
    <source>
        <dbReference type="Proteomes" id="UP000831947"/>
    </source>
</evidence>